<evidence type="ECO:0000313" key="2">
    <source>
        <dbReference type="Proteomes" id="UP000639606"/>
    </source>
</evidence>
<keyword evidence="2" id="KW-1185">Reference proteome</keyword>
<protein>
    <recommendedName>
        <fullName evidence="3">DNA-binding protein</fullName>
    </recommendedName>
</protein>
<proteinExistence type="predicted"/>
<organism evidence="1 2">
    <name type="scientific">Saccharothrix coeruleofusca</name>
    <dbReference type="NCBI Taxonomy" id="33919"/>
    <lineage>
        <taxon>Bacteria</taxon>
        <taxon>Bacillati</taxon>
        <taxon>Actinomycetota</taxon>
        <taxon>Actinomycetes</taxon>
        <taxon>Pseudonocardiales</taxon>
        <taxon>Pseudonocardiaceae</taxon>
        <taxon>Saccharothrix</taxon>
    </lineage>
</organism>
<evidence type="ECO:0000313" key="1">
    <source>
        <dbReference type="EMBL" id="GGP50577.1"/>
    </source>
</evidence>
<gene>
    <name evidence="1" type="ORF">GCM10010185_23570</name>
</gene>
<name>A0A918AKX4_9PSEU</name>
<sequence length="196" mass="20768">MRMSPALETVLAKAGLQVTPDEFLTLVADAAKRLAPPSPEPAGYFNLDEQEALTDVGLDLSPHGPADDQSRARTVVAHAVLRDSAVTVAEAAQQLRVDTSRIRHRLAMGRLVGWKDRGSWRLPAWQFAGAGVLPGLEAVLAAVPDDQPALVVAGFMTTEQADLLVDGVPTTPREWLLAGGDPRRVTALAAQLGTPA</sequence>
<accession>A0A918AKX4</accession>
<dbReference type="Proteomes" id="UP000639606">
    <property type="component" value="Unassembled WGS sequence"/>
</dbReference>
<comment type="caution">
    <text evidence="1">The sequence shown here is derived from an EMBL/GenBank/DDBJ whole genome shotgun (WGS) entry which is preliminary data.</text>
</comment>
<reference evidence="1" key="1">
    <citation type="journal article" date="2014" name="Int. J. Syst. Evol. Microbiol.">
        <title>Complete genome sequence of Corynebacterium casei LMG S-19264T (=DSM 44701T), isolated from a smear-ripened cheese.</title>
        <authorList>
            <consortium name="US DOE Joint Genome Institute (JGI-PGF)"/>
            <person name="Walter F."/>
            <person name="Albersmeier A."/>
            <person name="Kalinowski J."/>
            <person name="Ruckert C."/>
        </authorList>
    </citation>
    <scope>NUCLEOTIDE SEQUENCE</scope>
    <source>
        <strain evidence="1">JCM 3313</strain>
    </source>
</reference>
<dbReference type="AlphaFoldDB" id="A0A918AKX4"/>
<evidence type="ECO:0008006" key="3">
    <source>
        <dbReference type="Google" id="ProtNLM"/>
    </source>
</evidence>
<reference evidence="1" key="2">
    <citation type="submission" date="2020-09" db="EMBL/GenBank/DDBJ databases">
        <authorList>
            <person name="Sun Q."/>
            <person name="Ohkuma M."/>
        </authorList>
    </citation>
    <scope>NUCLEOTIDE SEQUENCE</scope>
    <source>
        <strain evidence="1">JCM 3313</strain>
    </source>
</reference>
<dbReference type="EMBL" id="BMRG01000003">
    <property type="protein sequence ID" value="GGP50577.1"/>
    <property type="molecule type" value="Genomic_DNA"/>
</dbReference>